<protein>
    <submittedName>
        <fullName evidence="2">Uncharacterized protein</fullName>
    </submittedName>
</protein>
<reference evidence="2 3" key="1">
    <citation type="journal article" date="2021" name="Elife">
        <title>Chloroplast acquisition without the gene transfer in kleptoplastic sea slugs, Plakobranchus ocellatus.</title>
        <authorList>
            <person name="Maeda T."/>
            <person name="Takahashi S."/>
            <person name="Yoshida T."/>
            <person name="Shimamura S."/>
            <person name="Takaki Y."/>
            <person name="Nagai Y."/>
            <person name="Toyoda A."/>
            <person name="Suzuki Y."/>
            <person name="Arimoto A."/>
            <person name="Ishii H."/>
            <person name="Satoh N."/>
            <person name="Nishiyama T."/>
            <person name="Hasebe M."/>
            <person name="Maruyama T."/>
            <person name="Minagawa J."/>
            <person name="Obokata J."/>
            <person name="Shigenobu S."/>
        </authorList>
    </citation>
    <scope>NUCLEOTIDE SEQUENCE [LARGE SCALE GENOMIC DNA]</scope>
</reference>
<keyword evidence="3" id="KW-1185">Reference proteome</keyword>
<dbReference type="EMBL" id="BLXT01007636">
    <property type="protein sequence ID" value="GFO40777.1"/>
    <property type="molecule type" value="Genomic_DNA"/>
</dbReference>
<feature type="region of interest" description="Disordered" evidence="1">
    <location>
        <begin position="27"/>
        <end position="93"/>
    </location>
</feature>
<evidence type="ECO:0000313" key="3">
    <source>
        <dbReference type="Proteomes" id="UP000735302"/>
    </source>
</evidence>
<organism evidence="2 3">
    <name type="scientific">Plakobranchus ocellatus</name>
    <dbReference type="NCBI Taxonomy" id="259542"/>
    <lineage>
        <taxon>Eukaryota</taxon>
        <taxon>Metazoa</taxon>
        <taxon>Spiralia</taxon>
        <taxon>Lophotrochozoa</taxon>
        <taxon>Mollusca</taxon>
        <taxon>Gastropoda</taxon>
        <taxon>Heterobranchia</taxon>
        <taxon>Euthyneura</taxon>
        <taxon>Panpulmonata</taxon>
        <taxon>Sacoglossa</taxon>
        <taxon>Placobranchoidea</taxon>
        <taxon>Plakobranchidae</taxon>
        <taxon>Plakobranchus</taxon>
    </lineage>
</organism>
<name>A0AAV4D9N9_9GAST</name>
<gene>
    <name evidence="2" type="ORF">PoB_006728200</name>
</gene>
<dbReference type="Proteomes" id="UP000735302">
    <property type="component" value="Unassembled WGS sequence"/>
</dbReference>
<comment type="caution">
    <text evidence="2">The sequence shown here is derived from an EMBL/GenBank/DDBJ whole genome shotgun (WGS) entry which is preliminary data.</text>
</comment>
<evidence type="ECO:0000313" key="2">
    <source>
        <dbReference type="EMBL" id="GFO40777.1"/>
    </source>
</evidence>
<feature type="compositionally biased region" description="Basic and acidic residues" evidence="1">
    <location>
        <begin position="57"/>
        <end position="69"/>
    </location>
</feature>
<proteinExistence type="predicted"/>
<evidence type="ECO:0000256" key="1">
    <source>
        <dbReference type="SAM" id="MobiDB-lite"/>
    </source>
</evidence>
<sequence>MCQDGVVVGESAETHYFDAISYELAPPLNPRMWSSPQQGDLRVSGRSSSQGAGGGARTRDKRVPADPRQKGPCRCHGGLASHRATDAPLILVG</sequence>
<accession>A0AAV4D9N9</accession>
<dbReference type="AlphaFoldDB" id="A0AAV4D9N9"/>